<dbReference type="InterPro" id="IPR036188">
    <property type="entry name" value="FAD/NAD-bd_sf"/>
</dbReference>
<proteinExistence type="predicted"/>
<name>A0A6H0DWY5_9CYAN</name>
<protein>
    <submittedName>
        <fullName evidence="2">Tjp1</fullName>
    </submittedName>
</protein>
<dbReference type="GO" id="GO:0001716">
    <property type="term" value="F:L-amino-acid oxidase activity"/>
    <property type="evidence" value="ECO:0007669"/>
    <property type="project" value="TreeGrafter"/>
</dbReference>
<dbReference type="InterPro" id="IPR002937">
    <property type="entry name" value="Amino_oxidase"/>
</dbReference>
<dbReference type="EMBL" id="MT078730">
    <property type="protein sequence ID" value="QIS94341.1"/>
    <property type="molecule type" value="Genomic_DNA"/>
</dbReference>
<dbReference type="Pfam" id="PF01593">
    <property type="entry name" value="Amino_oxidase"/>
    <property type="match status" value="1"/>
</dbReference>
<sequence>MNIETKLQQCKRANHQPSKHVTILGAGIAGLIAAYELERLGHQVDVMEGSPRIGGRIWTHRFGDPIDGPYGELGAMRIPPQHEYVLHYVQTLGLGDKLRKFVTMFEEHNALVNIDGTVLRIQDAPRSIQMHYRGVFVDERYSEKTRLFAAWLKTIVDAIGSGELRECLERDLNSHLMDELKKLDLDPFFDVCGKTIDLHAFIKAYPSFRNKCSKALNIFLSDILIETSHDLWQLEGGMDQLIHSLAAAINGPIRCNQNVVALRVYQDGVEISWLEAGKLHTRLCDYVLCTIPFSVLRQIELSGLDEDKLATIHNIIYWPATKVLFLCARPFWQESGIFGGASFSDDAVRQIYYPSTKSHSSLNSVLLASYTIGNDARYLGMMSEQERHSYVKEALSKLHPEIKVPGTLLDMTSIAWGNYKWSAAGCSIPWDRSAFYQSPQHQDAIPHTESVYHQKAASPQNTLFFAGEHCSKLPAWLQGSVESALQAVYDIVSHNSSVNPNKKPSLVLEKG</sequence>
<evidence type="ECO:0000259" key="1">
    <source>
        <dbReference type="Pfam" id="PF01593"/>
    </source>
</evidence>
<organism evidence="2">
    <name type="scientific">Symphyonema bifilamentata 97.28</name>
    <dbReference type="NCBI Taxonomy" id="2721247"/>
    <lineage>
        <taxon>Bacteria</taxon>
        <taxon>Bacillati</taxon>
        <taxon>Cyanobacteriota</taxon>
        <taxon>Cyanophyceae</taxon>
        <taxon>Nostocales</taxon>
        <taxon>Symphyonemataceae</taxon>
        <taxon>Symphyonema</taxon>
        <taxon>Symphyonema bifilamentata</taxon>
    </lineage>
</organism>
<dbReference type="AlphaFoldDB" id="A0A6H0DWY5"/>
<dbReference type="PANTHER" id="PTHR10742:SF342">
    <property type="entry name" value="AMINE OXIDASE"/>
    <property type="match status" value="1"/>
</dbReference>
<gene>
    <name evidence="2" type="primary">tjp1</name>
</gene>
<dbReference type="Gene3D" id="3.90.660.10">
    <property type="match status" value="1"/>
</dbReference>
<dbReference type="GO" id="GO:0009063">
    <property type="term" value="P:amino acid catabolic process"/>
    <property type="evidence" value="ECO:0007669"/>
    <property type="project" value="TreeGrafter"/>
</dbReference>
<accession>A0A6H0DWY5</accession>
<dbReference type="SUPFAM" id="SSF51905">
    <property type="entry name" value="FAD/NAD(P)-binding domain"/>
    <property type="match status" value="1"/>
</dbReference>
<reference evidence="2" key="1">
    <citation type="journal article" date="2020" name="ChemBioChem">
        <title>Halogenation-guided chemical screening provides insight into tjipanazole biosynthesis by the cyanobacterium Fischerella ambigua.</title>
        <authorList>
            <person name="Chilczuk T."/>
            <person name="Schaberle T.F."/>
            <person name="Vahdati S."/>
            <person name="Mettal U."/>
            <person name="El Omari M."/>
            <person name="Enke H."/>
            <person name="Wiese M."/>
            <person name="Konig G.M."/>
            <person name="Niedermeyer T.H.J."/>
        </authorList>
    </citation>
    <scope>NUCLEOTIDE SEQUENCE</scope>
</reference>
<dbReference type="PANTHER" id="PTHR10742">
    <property type="entry name" value="FLAVIN MONOAMINE OXIDASE"/>
    <property type="match status" value="1"/>
</dbReference>
<evidence type="ECO:0000313" key="2">
    <source>
        <dbReference type="EMBL" id="QIS94341.1"/>
    </source>
</evidence>
<reference evidence="2" key="2">
    <citation type="submission" date="2020-02" db="EMBL/GenBank/DDBJ databases">
        <authorList>
            <person name="Schaeberle T.F."/>
        </authorList>
    </citation>
    <scope>NUCLEOTIDE SEQUENCE</scope>
</reference>
<feature type="domain" description="Amine oxidase" evidence="1">
    <location>
        <begin position="28"/>
        <end position="491"/>
    </location>
</feature>
<dbReference type="Gene3D" id="1.20.1440.240">
    <property type="match status" value="1"/>
</dbReference>
<dbReference type="Gene3D" id="3.50.50.60">
    <property type="entry name" value="FAD/NAD(P)-binding domain"/>
    <property type="match status" value="1"/>
</dbReference>
<dbReference type="SUPFAM" id="SSF54373">
    <property type="entry name" value="FAD-linked reductases, C-terminal domain"/>
    <property type="match status" value="1"/>
</dbReference>
<dbReference type="InterPro" id="IPR050281">
    <property type="entry name" value="Flavin_monoamine_oxidase"/>
</dbReference>